<evidence type="ECO:0000256" key="1">
    <source>
        <dbReference type="SAM" id="MobiDB-lite"/>
    </source>
</evidence>
<protein>
    <submittedName>
        <fullName evidence="2">Uncharacterized protein</fullName>
    </submittedName>
</protein>
<gene>
    <name evidence="2" type="primary">106058787</name>
</gene>
<evidence type="ECO:0000313" key="3">
    <source>
        <dbReference type="Proteomes" id="UP000076420"/>
    </source>
</evidence>
<dbReference type="STRING" id="6526.A0A2C9LFM3"/>
<sequence length="315" mass="35867">MKQVLQFQLSDRYEKGPETLAIVNAKFQALEVLDLLLTYQRNSRLQSFVGKFKVAEQSVALRKPTSALTPLLYDTFNPHNQTKAALRKQRLVNKEMRDMFNLSAIFDIDLLTKILTDLSKYKYDKVITKSLNILNKVYSSKTNMFNLSFKAQAFYKKRFRSAHVKSQVKSHKSRVTSPELRIPSQDFQVTKFQVSCPKSKVTSPKSQVQSHEYQVTSPKSQVQSHESQVPSLKSQVTSPKSQVPSHESQVPSLKSQVTSIKSRVSSYESQVTSLKSQVTSIKSRVSSYESQVTSLKSQVTSRLETRDLRLGTWDS</sequence>
<name>A0A2C9LFM3_BIOGL</name>
<dbReference type="VEuPathDB" id="VectorBase:BGLB030557"/>
<dbReference type="KEGG" id="bgt:106058787"/>
<dbReference type="SUPFAM" id="SSF57997">
    <property type="entry name" value="Tropomyosin"/>
    <property type="match status" value="1"/>
</dbReference>
<proteinExistence type="predicted"/>
<feature type="region of interest" description="Disordered" evidence="1">
    <location>
        <begin position="200"/>
        <end position="256"/>
    </location>
</feature>
<organism evidence="2 3">
    <name type="scientific">Biomphalaria glabrata</name>
    <name type="common">Bloodfluke planorb</name>
    <name type="synonym">Freshwater snail</name>
    <dbReference type="NCBI Taxonomy" id="6526"/>
    <lineage>
        <taxon>Eukaryota</taxon>
        <taxon>Metazoa</taxon>
        <taxon>Spiralia</taxon>
        <taxon>Lophotrochozoa</taxon>
        <taxon>Mollusca</taxon>
        <taxon>Gastropoda</taxon>
        <taxon>Heterobranchia</taxon>
        <taxon>Euthyneura</taxon>
        <taxon>Panpulmonata</taxon>
        <taxon>Hygrophila</taxon>
        <taxon>Lymnaeoidea</taxon>
        <taxon>Planorbidae</taxon>
        <taxon>Biomphalaria</taxon>
    </lineage>
</organism>
<reference evidence="2" key="1">
    <citation type="submission" date="2020-05" db="UniProtKB">
        <authorList>
            <consortium name="EnsemblMetazoa"/>
        </authorList>
    </citation>
    <scope>IDENTIFICATION</scope>
    <source>
        <strain evidence="2">BB02</strain>
    </source>
</reference>
<dbReference type="Proteomes" id="UP000076420">
    <property type="component" value="Unassembled WGS sequence"/>
</dbReference>
<dbReference type="VEuPathDB" id="VectorBase:BGLAX_046559"/>
<dbReference type="Gene3D" id="1.20.5.340">
    <property type="match status" value="2"/>
</dbReference>
<dbReference type="AlphaFoldDB" id="A0A2C9LFM3"/>
<accession>A0A2C9LFM3</accession>
<evidence type="ECO:0000313" key="2">
    <source>
        <dbReference type="EnsemblMetazoa" id="BGLB030557-PA"/>
    </source>
</evidence>
<dbReference type="EnsemblMetazoa" id="BGLB030557-RA">
    <property type="protein sequence ID" value="BGLB030557-PA"/>
    <property type="gene ID" value="BGLB030557"/>
</dbReference>